<organism evidence="2 3">
    <name type="scientific">Spinactinospora alkalitolerans</name>
    <dbReference type="NCBI Taxonomy" id="687207"/>
    <lineage>
        <taxon>Bacteria</taxon>
        <taxon>Bacillati</taxon>
        <taxon>Actinomycetota</taxon>
        <taxon>Actinomycetes</taxon>
        <taxon>Streptosporangiales</taxon>
        <taxon>Nocardiopsidaceae</taxon>
        <taxon>Spinactinospora</taxon>
    </lineage>
</organism>
<proteinExistence type="predicted"/>
<reference evidence="2 3" key="1">
    <citation type="submission" date="2020-07" db="EMBL/GenBank/DDBJ databases">
        <title>Sequencing the genomes of 1000 actinobacteria strains.</title>
        <authorList>
            <person name="Klenk H.-P."/>
        </authorList>
    </citation>
    <scope>NUCLEOTIDE SEQUENCE [LARGE SCALE GENOMIC DNA]</scope>
    <source>
        <strain evidence="2 3">CXB654</strain>
    </source>
</reference>
<dbReference type="Pfam" id="PF14690">
    <property type="entry name" value="Zn_ribbon_ISL3"/>
    <property type="match status" value="1"/>
</dbReference>
<dbReference type="RefSeq" id="WP_425566306.1">
    <property type="nucleotide sequence ID" value="NZ_BAAAYY010000014.1"/>
</dbReference>
<gene>
    <name evidence="2" type="ORF">HDA32_005201</name>
</gene>
<evidence type="ECO:0000259" key="1">
    <source>
        <dbReference type="Pfam" id="PF14690"/>
    </source>
</evidence>
<dbReference type="InterPro" id="IPR029261">
    <property type="entry name" value="Transposase_Znf"/>
</dbReference>
<evidence type="ECO:0000313" key="2">
    <source>
        <dbReference type="EMBL" id="NYE50081.1"/>
    </source>
</evidence>
<keyword evidence="3" id="KW-1185">Reference proteome</keyword>
<evidence type="ECO:0000313" key="3">
    <source>
        <dbReference type="Proteomes" id="UP000589036"/>
    </source>
</evidence>
<dbReference type="EMBL" id="JACCCC010000001">
    <property type="protein sequence ID" value="NYE50081.1"/>
    <property type="molecule type" value="Genomic_DNA"/>
</dbReference>
<name>A0A852U1T1_9ACTN</name>
<sequence length="88" mass="9757">MMRSFALRSLLSSDAVLPHLAGLRIDDVVRSGLSIRTAVTTRVPEALCPVCESPSRRVHSRYGRRLADPPVSGQEVLIHLGVRQFFCE</sequence>
<protein>
    <submittedName>
        <fullName evidence="2">Transposase</fullName>
    </submittedName>
</protein>
<dbReference type="AlphaFoldDB" id="A0A852U1T1"/>
<comment type="caution">
    <text evidence="2">The sequence shown here is derived from an EMBL/GenBank/DDBJ whole genome shotgun (WGS) entry which is preliminary data.</text>
</comment>
<dbReference type="Proteomes" id="UP000589036">
    <property type="component" value="Unassembled WGS sequence"/>
</dbReference>
<feature type="domain" description="Transposase IS204/IS1001/IS1096/IS1165 zinc-finger" evidence="1">
    <location>
        <begin position="46"/>
        <end position="88"/>
    </location>
</feature>
<accession>A0A852U1T1</accession>